<evidence type="ECO:0000256" key="1">
    <source>
        <dbReference type="SAM" id="Coils"/>
    </source>
</evidence>
<proteinExistence type="predicted"/>
<reference evidence="6" key="1">
    <citation type="submission" date="2016-06" db="EMBL/GenBank/DDBJ databases">
        <authorList>
            <person name="Sutton G."/>
            <person name="Brinkac L."/>
            <person name="Sanka R."/>
            <person name="Adams M."/>
            <person name="Lau E."/>
            <person name="Mehaffy C."/>
            <person name="Tameris M."/>
            <person name="Hatherill M."/>
            <person name="Hanekom W."/>
            <person name="Mahomed H."/>
            <person name="Mcshane H."/>
        </authorList>
    </citation>
    <scope>NUCLEOTIDE SEQUENCE [LARGE SCALE GENOMIC DNA]</scope>
    <source>
        <strain evidence="6">852002-10433_SCH5171157</strain>
    </source>
</reference>
<protein>
    <submittedName>
        <fullName evidence="5">Mammalian cell entry protein</fullName>
    </submittedName>
</protein>
<name>A0A1A0WHD2_MYCPR</name>
<comment type="caution">
    <text evidence="5">The sequence shown here is derived from an EMBL/GenBank/DDBJ whole genome shotgun (WGS) entry which is preliminary data.</text>
</comment>
<dbReference type="InterPro" id="IPR003399">
    <property type="entry name" value="Mce/MlaD"/>
</dbReference>
<feature type="compositionally biased region" description="Basic residues" evidence="2">
    <location>
        <begin position="480"/>
        <end position="496"/>
    </location>
</feature>
<dbReference type="AlphaFoldDB" id="A0A1A0WHD2"/>
<dbReference type="Pfam" id="PF02470">
    <property type="entry name" value="MlaD"/>
    <property type="match status" value="1"/>
</dbReference>
<dbReference type="NCBIfam" id="TIGR00996">
    <property type="entry name" value="Mtu_fam_mce"/>
    <property type="match status" value="1"/>
</dbReference>
<dbReference type="PANTHER" id="PTHR33371:SF4">
    <property type="entry name" value="INTERMEMBRANE PHOSPHOLIPID TRANSPORT SYSTEM BINDING PROTEIN MLAD"/>
    <property type="match status" value="1"/>
</dbReference>
<dbReference type="EMBL" id="LZSY01000014">
    <property type="protein sequence ID" value="OBB97824.1"/>
    <property type="molecule type" value="Genomic_DNA"/>
</dbReference>
<evidence type="ECO:0000313" key="6">
    <source>
        <dbReference type="Proteomes" id="UP000094008"/>
    </source>
</evidence>
<evidence type="ECO:0000259" key="3">
    <source>
        <dbReference type="Pfam" id="PF02470"/>
    </source>
</evidence>
<dbReference type="PANTHER" id="PTHR33371">
    <property type="entry name" value="INTERMEMBRANE PHOSPHOLIPID TRANSPORT SYSTEM BINDING PROTEIN MLAD-RELATED"/>
    <property type="match status" value="1"/>
</dbReference>
<sequence>MIARNRKRISRTMLVLLAALALAGTVVIVRQTAFKPTTITAYFTSATAIYPGDEVRVAGVKVGSIESIEPVGGQARITLAVDHGVKIPADAKAILMAQNLVAARYVQLAPAYEDSGPTMADGAQIGVERTAVPVEWDQVKDQLMRLASDLGPINGASATSLSRFVDSAAAAMNGNGEKLHEAISQLSGVAKILGEGSGDLVGTIKNLQVFVTALRDSNAQIVEFQGHLANVTSVVDGSRSDLDGALTNLADAVGNVRRFIAGTRDQTAEQLERLNNVTQNLVDNKAKLENVLHVAPNAIANGYNIYNPDSGTAVGAFALSNFADPVSVVCSAISAVKNATASESSKLCAQYLGPALSLINFNYLPMPFNAYLRKAPSPENLVYTDPNLAPGGAGGRPQPYADQPPAVSAFTGANDVAPPAGWGAPPGPPGSYAPNGFPANPSPAAYPGSPIVSDTPVQAPKSLGDMLLPAEMAPPPAPHRTQRCPKRRRAGRRSRT</sequence>
<feature type="domain" description="Mce/MlaD" evidence="3">
    <location>
        <begin position="36"/>
        <end position="110"/>
    </location>
</feature>
<dbReference type="Pfam" id="PF11887">
    <property type="entry name" value="Mce4_CUP1"/>
    <property type="match status" value="1"/>
</dbReference>
<evidence type="ECO:0000256" key="2">
    <source>
        <dbReference type="SAM" id="MobiDB-lite"/>
    </source>
</evidence>
<keyword evidence="1" id="KW-0175">Coiled coil</keyword>
<dbReference type="OrthoDB" id="4516955at2"/>
<evidence type="ECO:0000259" key="4">
    <source>
        <dbReference type="Pfam" id="PF11887"/>
    </source>
</evidence>
<dbReference type="GO" id="GO:0005576">
    <property type="term" value="C:extracellular region"/>
    <property type="evidence" value="ECO:0007669"/>
    <property type="project" value="TreeGrafter"/>
</dbReference>
<organism evidence="5 6">
    <name type="scientific">Mycolicibacterium peregrinum</name>
    <name type="common">Mycobacterium peregrinum</name>
    <dbReference type="NCBI Taxonomy" id="43304"/>
    <lineage>
        <taxon>Bacteria</taxon>
        <taxon>Bacillati</taxon>
        <taxon>Actinomycetota</taxon>
        <taxon>Actinomycetes</taxon>
        <taxon>Mycobacteriales</taxon>
        <taxon>Mycobacteriaceae</taxon>
        <taxon>Mycolicibacterium</taxon>
    </lineage>
</organism>
<feature type="region of interest" description="Disordered" evidence="2">
    <location>
        <begin position="383"/>
        <end position="496"/>
    </location>
</feature>
<dbReference type="Proteomes" id="UP000094008">
    <property type="component" value="Unassembled WGS sequence"/>
</dbReference>
<dbReference type="InterPro" id="IPR024516">
    <property type="entry name" value="Mce_C"/>
</dbReference>
<feature type="coiled-coil region" evidence="1">
    <location>
        <begin position="264"/>
        <end position="291"/>
    </location>
</feature>
<accession>A0A1A0WHD2</accession>
<gene>
    <name evidence="5" type="ORF">A5779_14530</name>
</gene>
<feature type="domain" description="Mammalian cell entry C-terminal" evidence="4">
    <location>
        <begin position="117"/>
        <end position="304"/>
    </location>
</feature>
<evidence type="ECO:0000313" key="5">
    <source>
        <dbReference type="EMBL" id="OBB97824.1"/>
    </source>
</evidence>
<dbReference type="InterPro" id="IPR052336">
    <property type="entry name" value="MlaD_Phospholipid_Transporter"/>
</dbReference>
<dbReference type="RefSeq" id="WP_064878307.1">
    <property type="nucleotide sequence ID" value="NZ_LZSY01000014.1"/>
</dbReference>
<dbReference type="InterPro" id="IPR005693">
    <property type="entry name" value="Mce"/>
</dbReference>